<dbReference type="InterPro" id="IPR027417">
    <property type="entry name" value="P-loop_NTPase"/>
</dbReference>
<dbReference type="EMBL" id="CATWAF010000001">
    <property type="protein sequence ID" value="CAJ0683592.1"/>
    <property type="molecule type" value="Genomic_DNA"/>
</dbReference>
<gene>
    <name evidence="3" type="primary">tnsC</name>
    <name evidence="3" type="ORF">LMG18091_00011</name>
</gene>
<evidence type="ECO:0000313" key="3">
    <source>
        <dbReference type="EMBL" id="CAJ0683592.1"/>
    </source>
</evidence>
<feature type="region of interest" description="Disordered" evidence="1">
    <location>
        <begin position="424"/>
        <end position="465"/>
    </location>
</feature>
<accession>A0AAD2AMH0</accession>
<keyword evidence="4" id="KW-1185">Reference proteome</keyword>
<dbReference type="InterPro" id="IPR049945">
    <property type="entry name" value="AAA_22"/>
</dbReference>
<dbReference type="Proteomes" id="UP001189915">
    <property type="component" value="Unassembled WGS sequence"/>
</dbReference>
<dbReference type="SUPFAM" id="SSF52540">
    <property type="entry name" value="P-loop containing nucleoside triphosphate hydrolases"/>
    <property type="match status" value="1"/>
</dbReference>
<evidence type="ECO:0000259" key="2">
    <source>
        <dbReference type="Pfam" id="PF13401"/>
    </source>
</evidence>
<evidence type="ECO:0000313" key="4">
    <source>
        <dbReference type="Proteomes" id="UP001189915"/>
    </source>
</evidence>
<dbReference type="Gene3D" id="3.40.50.300">
    <property type="entry name" value="P-loop containing nucleotide triphosphate hydrolases"/>
    <property type="match status" value="1"/>
</dbReference>
<protein>
    <submittedName>
        <fullName evidence="3">Transposon Tn7 transposition protein TnsC</fullName>
    </submittedName>
</protein>
<dbReference type="AlphaFoldDB" id="A0AAD2AMH0"/>
<evidence type="ECO:0000256" key="1">
    <source>
        <dbReference type="SAM" id="MobiDB-lite"/>
    </source>
</evidence>
<dbReference type="RefSeq" id="WP_316868106.1">
    <property type="nucleotide sequence ID" value="NZ_CATWAF010000001.1"/>
</dbReference>
<feature type="domain" description="ORC1/DEAH AAA+ ATPase" evidence="2">
    <location>
        <begin position="136"/>
        <end position="276"/>
    </location>
</feature>
<reference evidence="3 4" key="1">
    <citation type="submission" date="2023-07" db="EMBL/GenBank/DDBJ databases">
        <authorList>
            <person name="Peeters C."/>
        </authorList>
    </citation>
    <scope>NUCLEOTIDE SEQUENCE [LARGE SCALE GENOMIC DNA]</scope>
    <source>
        <strain evidence="3 4">LMG 18091</strain>
    </source>
</reference>
<organism evidence="3 4">
    <name type="scientific">Ralstonia wenshanensis</name>
    <dbReference type="NCBI Taxonomy" id="2842456"/>
    <lineage>
        <taxon>Bacteria</taxon>
        <taxon>Pseudomonadati</taxon>
        <taxon>Pseudomonadota</taxon>
        <taxon>Betaproteobacteria</taxon>
        <taxon>Burkholderiales</taxon>
        <taxon>Burkholderiaceae</taxon>
        <taxon>Ralstonia</taxon>
    </lineage>
</organism>
<comment type="caution">
    <text evidence="3">The sequence shown here is derived from an EMBL/GenBank/DDBJ whole genome shotgun (WGS) entry which is preliminary data.</text>
</comment>
<proteinExistence type="predicted"/>
<name>A0AAD2AMH0_9RALS</name>
<dbReference type="GO" id="GO:0016887">
    <property type="term" value="F:ATP hydrolysis activity"/>
    <property type="evidence" value="ECO:0007669"/>
    <property type="project" value="InterPro"/>
</dbReference>
<sequence length="465" mass="51699">MNDGTVQTATYRTTGVRRFDGNPFIEALPKMEKSKLEFLTQLEHSPPLPTATTRRSNEIVRAMELATLNDIVYPFPEYQRAGLALTTIMRETYVARNPLTTVDVQRRRALAAGDNGDIPLPSNWKSSAKGHLILSVSGMGKTTFVHAFLLRYPKVIQHTQYGAAHLRCHQIPYLALRVPHDGTLKSLCIQFFNEIDSRLGTNYSRQARGLRSIAPMVQLMNQVATAVSLGVLVVDEVQNLRSSNGLHAELMLNLFSEIIERVGISLLVLATPAVQRVIEGSVRNARKLVSAGQTVISPMSAKDPQWEDFCETYWQYTYVRQKGKLDKKVRDAWFRVSAGNTAFAALAFFLAQRNEIGGREIVDVAAFDRVAAIDMAFLQPAITALRSRDPDRLCAFDDLLFGERYTALRGLLGVNSESPGTRACASEVFEEEQEPAKPKTPKRGTRTAATRDTELPIEEPVAAFS</sequence>
<dbReference type="Pfam" id="PF13401">
    <property type="entry name" value="AAA_22"/>
    <property type="match status" value="1"/>
</dbReference>